<evidence type="ECO:0000313" key="12">
    <source>
        <dbReference type="EMBL" id="MDE4165682.1"/>
    </source>
</evidence>
<evidence type="ECO:0000256" key="8">
    <source>
        <dbReference type="ARBA" id="ARBA00022801"/>
    </source>
</evidence>
<keyword evidence="6" id="KW-0479">Metal-binding</keyword>
<name>A0A1B0ZNB3_9RHOB</name>
<evidence type="ECO:0000313" key="11">
    <source>
        <dbReference type="EMBL" id="ANP35666.1"/>
    </source>
</evidence>
<dbReference type="SUPFAM" id="SSF55486">
    <property type="entry name" value="Metalloproteases ('zincins'), catalytic domain"/>
    <property type="match status" value="1"/>
</dbReference>
<evidence type="ECO:0000256" key="4">
    <source>
        <dbReference type="ARBA" id="ARBA00022525"/>
    </source>
</evidence>
<dbReference type="RefSeq" id="WP_065270758.1">
    <property type="nucleotide sequence ID" value="NZ_CP015124.1"/>
</dbReference>
<dbReference type="EMBL" id="CP015124">
    <property type="protein sequence ID" value="ANP35666.1"/>
    <property type="molecule type" value="Genomic_DNA"/>
</dbReference>
<evidence type="ECO:0000313" key="14">
    <source>
        <dbReference type="Proteomes" id="UP001218364"/>
    </source>
</evidence>
<keyword evidence="5" id="KW-0645">Protease</keyword>
<dbReference type="GO" id="GO:0006508">
    <property type="term" value="P:proteolysis"/>
    <property type="evidence" value="ECO:0007669"/>
    <property type="project" value="UniProtKB-KW"/>
</dbReference>
<evidence type="ECO:0000256" key="5">
    <source>
        <dbReference type="ARBA" id="ARBA00022670"/>
    </source>
</evidence>
<feature type="domain" description="Peptidase metallopeptidase" evidence="10">
    <location>
        <begin position="23"/>
        <end position="183"/>
    </location>
</feature>
<accession>A0A1B0ZNB3</accession>
<dbReference type="Gene3D" id="2.150.10.10">
    <property type="entry name" value="Serralysin-like metalloprotease, C-terminal"/>
    <property type="match status" value="2"/>
</dbReference>
<keyword evidence="8" id="KW-0378">Hydrolase</keyword>
<dbReference type="Gene3D" id="3.40.390.10">
    <property type="entry name" value="Collagenase (Catalytic Domain)"/>
    <property type="match status" value="1"/>
</dbReference>
<evidence type="ECO:0000256" key="3">
    <source>
        <dbReference type="ARBA" id="ARBA00009490"/>
    </source>
</evidence>
<dbReference type="EMBL" id="JARCJK010000003">
    <property type="protein sequence ID" value="MDE4165682.1"/>
    <property type="molecule type" value="Genomic_DNA"/>
</dbReference>
<keyword evidence="4" id="KW-0964">Secreted</keyword>
<gene>
    <name evidence="11" type="ORF">JL2886_00740</name>
    <name evidence="12" type="ORF">PXK24_08245</name>
</gene>
<keyword evidence="7" id="KW-0677">Repeat</keyword>
<dbReference type="InterPro" id="IPR013858">
    <property type="entry name" value="Peptidase_M10B_C"/>
</dbReference>
<comment type="similarity">
    <text evidence="3">Belongs to the peptidase M10B family.</text>
</comment>
<evidence type="ECO:0000256" key="7">
    <source>
        <dbReference type="ARBA" id="ARBA00022737"/>
    </source>
</evidence>
<dbReference type="PANTHER" id="PTHR38340">
    <property type="entry name" value="S-LAYER PROTEIN"/>
    <property type="match status" value="1"/>
</dbReference>
<dbReference type="PRINTS" id="PR00313">
    <property type="entry name" value="CABNDNGRPT"/>
</dbReference>
<dbReference type="Pfam" id="PF00413">
    <property type="entry name" value="Peptidase_M10"/>
    <property type="match status" value="1"/>
</dbReference>
<dbReference type="GO" id="GO:0004222">
    <property type="term" value="F:metalloendopeptidase activity"/>
    <property type="evidence" value="ECO:0007669"/>
    <property type="project" value="InterPro"/>
</dbReference>
<dbReference type="InterPro" id="IPR034033">
    <property type="entry name" value="Serralysin-like"/>
</dbReference>
<dbReference type="OrthoDB" id="733404at2"/>
<keyword evidence="13" id="KW-1185">Reference proteome</keyword>
<dbReference type="CDD" id="cd04277">
    <property type="entry name" value="ZnMc_serralysin_like"/>
    <property type="match status" value="1"/>
</dbReference>
<dbReference type="InterPro" id="IPR018511">
    <property type="entry name" value="Hemolysin-typ_Ca-bd_CS"/>
</dbReference>
<evidence type="ECO:0000259" key="10">
    <source>
        <dbReference type="SMART" id="SM00235"/>
    </source>
</evidence>
<reference evidence="11 13" key="1">
    <citation type="submission" date="2016-04" db="EMBL/GenBank/DDBJ databases">
        <authorList>
            <person name="Evans L.H."/>
            <person name="Alamgir A."/>
            <person name="Owens N."/>
            <person name="Weber N.D."/>
            <person name="Virtaneva K."/>
            <person name="Barbian K."/>
            <person name="Babar A."/>
            <person name="Rosenke K."/>
        </authorList>
    </citation>
    <scope>NUCLEOTIDE SEQUENCE [LARGE SCALE GENOMIC DNA]</scope>
    <source>
        <strain evidence="11 13">JL2886</strain>
    </source>
</reference>
<dbReference type="PROSITE" id="PS00330">
    <property type="entry name" value="HEMOLYSIN_CALCIUM"/>
    <property type="match status" value="1"/>
</dbReference>
<keyword evidence="9" id="KW-0862">Zinc</keyword>
<dbReference type="GO" id="GO:0031012">
    <property type="term" value="C:extracellular matrix"/>
    <property type="evidence" value="ECO:0007669"/>
    <property type="project" value="InterPro"/>
</dbReference>
<sequence length="455" mass="48408">MLSQAEIIKALQFARFYDSDPMNSTGAPRLEITYQYAGTQQPGDLPTDTTYSGWRDFTAAEEANFEAALAHIESFLNVEFTEVSGEDDPDINVGAVTLSGNTSGYGGYGVSFFDTTITEWDGFVVFDESRDLSSADAMNLLLHELGHAMGLRHTFDPDANLPEEYDSNLYSIMSYTTNPINGQDSDAMMLFDVLALQDIWGSADYNTGDTRYTGSRTNTVDAIWDSGGEDTLDANGRADGVVFDLRAGSFSSFDAESDVVITFGSEIENATGGLGDDHITGNGGNNTLLGGGGKDTIFGQRGSDLLEGGASRDRLFGQGGRDDLEGNAGRDVLRGGNSKDFLSGGGHRDRLFGGSGNDTLKGNGGNDILNGQSGNDRLFGGRGDDKFVFNNSFGNDTIRDFADDLDSLEITGHGDQATLLAAASDTDKGVLFDFGADTLLVNGITLADLSDDILI</sequence>
<dbReference type="InterPro" id="IPR011049">
    <property type="entry name" value="Serralysin-like_metalloprot_C"/>
</dbReference>
<comment type="subcellular location">
    <subcellularLocation>
        <location evidence="2">Secreted</location>
    </subcellularLocation>
</comment>
<dbReference type="PANTHER" id="PTHR38340:SF1">
    <property type="entry name" value="S-LAYER PROTEIN"/>
    <property type="match status" value="1"/>
</dbReference>
<reference evidence="12 14" key="2">
    <citation type="submission" date="2023-02" db="EMBL/GenBank/DDBJ databases">
        <title>Population genomics of bacteria associated with diatom.</title>
        <authorList>
            <person name="Xie J."/>
            <person name="Wang H."/>
        </authorList>
    </citation>
    <scope>NUCLEOTIDE SEQUENCE [LARGE SCALE GENOMIC DNA]</scope>
    <source>
        <strain evidence="12 14">PT47_8</strain>
    </source>
</reference>
<evidence type="ECO:0000313" key="13">
    <source>
        <dbReference type="Proteomes" id="UP000092565"/>
    </source>
</evidence>
<dbReference type="Proteomes" id="UP001218364">
    <property type="component" value="Unassembled WGS sequence"/>
</dbReference>
<dbReference type="InterPro" id="IPR024079">
    <property type="entry name" value="MetalloPept_cat_dom_sf"/>
</dbReference>
<dbReference type="GO" id="GO:0005509">
    <property type="term" value="F:calcium ion binding"/>
    <property type="evidence" value="ECO:0007669"/>
    <property type="project" value="InterPro"/>
</dbReference>
<evidence type="ECO:0000256" key="2">
    <source>
        <dbReference type="ARBA" id="ARBA00004613"/>
    </source>
</evidence>
<evidence type="ECO:0000256" key="1">
    <source>
        <dbReference type="ARBA" id="ARBA00001913"/>
    </source>
</evidence>
<proteinExistence type="inferred from homology"/>
<dbReference type="InterPro" id="IPR006026">
    <property type="entry name" value="Peptidase_Metallo"/>
</dbReference>
<evidence type="ECO:0000256" key="6">
    <source>
        <dbReference type="ARBA" id="ARBA00022723"/>
    </source>
</evidence>
<comment type="cofactor">
    <cofactor evidence="1">
        <name>Ca(2+)</name>
        <dbReference type="ChEBI" id="CHEBI:29108"/>
    </cofactor>
</comment>
<protein>
    <submittedName>
        <fullName evidence="11">Hemolysin E</fullName>
    </submittedName>
    <submittedName>
        <fullName evidence="12">M10 family metallopeptidase C-terminal domain-containing protein</fullName>
    </submittedName>
</protein>
<dbReference type="PATRIC" id="fig|60890.4.peg.721"/>
<dbReference type="SMART" id="SM00235">
    <property type="entry name" value="ZnMc"/>
    <property type="match status" value="1"/>
</dbReference>
<dbReference type="InterPro" id="IPR050557">
    <property type="entry name" value="RTX_toxin/Mannuronan_C5-epim"/>
</dbReference>
<dbReference type="GO" id="GO:0008270">
    <property type="term" value="F:zinc ion binding"/>
    <property type="evidence" value="ECO:0007669"/>
    <property type="project" value="InterPro"/>
</dbReference>
<organism evidence="11 13">
    <name type="scientific">Phaeobacter gallaeciensis</name>
    <dbReference type="NCBI Taxonomy" id="60890"/>
    <lineage>
        <taxon>Bacteria</taxon>
        <taxon>Pseudomonadati</taxon>
        <taxon>Pseudomonadota</taxon>
        <taxon>Alphaproteobacteria</taxon>
        <taxon>Rhodobacterales</taxon>
        <taxon>Roseobacteraceae</taxon>
        <taxon>Phaeobacter</taxon>
    </lineage>
</organism>
<dbReference type="InterPro" id="IPR001818">
    <property type="entry name" value="Pept_M10_metallopeptidase"/>
</dbReference>
<evidence type="ECO:0000256" key="9">
    <source>
        <dbReference type="ARBA" id="ARBA00022833"/>
    </source>
</evidence>
<dbReference type="GO" id="GO:0005615">
    <property type="term" value="C:extracellular space"/>
    <property type="evidence" value="ECO:0007669"/>
    <property type="project" value="InterPro"/>
</dbReference>
<dbReference type="Proteomes" id="UP000092565">
    <property type="component" value="Chromosome"/>
</dbReference>
<dbReference type="Pfam" id="PF00353">
    <property type="entry name" value="HemolysinCabind"/>
    <property type="match status" value="2"/>
</dbReference>
<dbReference type="InterPro" id="IPR001343">
    <property type="entry name" value="Hemolysn_Ca-bd"/>
</dbReference>
<dbReference type="AlphaFoldDB" id="A0A1B0ZNB3"/>
<dbReference type="Pfam" id="PF08548">
    <property type="entry name" value="Peptidase_M10_C"/>
    <property type="match status" value="1"/>
</dbReference>
<dbReference type="SUPFAM" id="SSF51120">
    <property type="entry name" value="beta-Roll"/>
    <property type="match status" value="2"/>
</dbReference>